<gene>
    <name evidence="8" type="ORF">QN277_024121</name>
</gene>
<keyword evidence="2" id="KW-0217">Developmental protein</keyword>
<evidence type="ECO:0008006" key="10">
    <source>
        <dbReference type="Google" id="ProtNLM"/>
    </source>
</evidence>
<evidence type="ECO:0000256" key="3">
    <source>
        <dbReference type="ARBA" id="ARBA00022782"/>
    </source>
</evidence>
<accession>A0AAE1JB92</accession>
<keyword evidence="4 6" id="KW-0175">Coiled coil</keyword>
<dbReference type="GO" id="GO:0030154">
    <property type="term" value="P:cell differentiation"/>
    <property type="evidence" value="ECO:0007669"/>
    <property type="project" value="UniProtKB-KW"/>
</dbReference>
<comment type="similarity">
    <text evidence="1">Belongs to the FLX family.</text>
</comment>
<comment type="caution">
    <text evidence="8">The sequence shown here is derived from an EMBL/GenBank/DDBJ whole genome shotgun (WGS) entry which is preliminary data.</text>
</comment>
<evidence type="ECO:0000313" key="9">
    <source>
        <dbReference type="Proteomes" id="UP001293593"/>
    </source>
</evidence>
<feature type="coiled-coil region" evidence="6">
    <location>
        <begin position="123"/>
        <end position="157"/>
    </location>
</feature>
<evidence type="ECO:0000256" key="2">
    <source>
        <dbReference type="ARBA" id="ARBA00022473"/>
    </source>
</evidence>
<feature type="region of interest" description="Disordered" evidence="7">
    <location>
        <begin position="1"/>
        <end position="22"/>
    </location>
</feature>
<dbReference type="AlphaFoldDB" id="A0AAE1JB92"/>
<protein>
    <recommendedName>
        <fullName evidence="10">Protein FLX-like 3</fullName>
    </recommendedName>
</protein>
<evidence type="ECO:0000256" key="7">
    <source>
        <dbReference type="SAM" id="MobiDB-lite"/>
    </source>
</evidence>
<feature type="compositionally biased region" description="Basic and acidic residues" evidence="7">
    <location>
        <begin position="8"/>
        <end position="18"/>
    </location>
</feature>
<evidence type="ECO:0000256" key="6">
    <source>
        <dbReference type="SAM" id="Coils"/>
    </source>
</evidence>
<dbReference type="InterPro" id="IPR040353">
    <property type="entry name" value="FLX/FLX-like"/>
</dbReference>
<feature type="coiled-coil region" evidence="6">
    <location>
        <begin position="196"/>
        <end position="223"/>
    </location>
</feature>
<keyword evidence="3" id="KW-0221">Differentiation</keyword>
<organism evidence="8 9">
    <name type="scientific">Acacia crassicarpa</name>
    <name type="common">northern wattle</name>
    <dbReference type="NCBI Taxonomy" id="499986"/>
    <lineage>
        <taxon>Eukaryota</taxon>
        <taxon>Viridiplantae</taxon>
        <taxon>Streptophyta</taxon>
        <taxon>Embryophyta</taxon>
        <taxon>Tracheophyta</taxon>
        <taxon>Spermatophyta</taxon>
        <taxon>Magnoliopsida</taxon>
        <taxon>eudicotyledons</taxon>
        <taxon>Gunneridae</taxon>
        <taxon>Pentapetalae</taxon>
        <taxon>rosids</taxon>
        <taxon>fabids</taxon>
        <taxon>Fabales</taxon>
        <taxon>Fabaceae</taxon>
        <taxon>Caesalpinioideae</taxon>
        <taxon>mimosoid clade</taxon>
        <taxon>Acacieae</taxon>
        <taxon>Acacia</taxon>
    </lineage>
</organism>
<dbReference type="Proteomes" id="UP001293593">
    <property type="component" value="Unassembled WGS sequence"/>
</dbReference>
<evidence type="ECO:0000256" key="1">
    <source>
        <dbReference type="ARBA" id="ARBA00005405"/>
    </source>
</evidence>
<keyword evidence="5" id="KW-0287">Flowering</keyword>
<dbReference type="GO" id="GO:0009908">
    <property type="term" value="P:flower development"/>
    <property type="evidence" value="ECO:0007669"/>
    <property type="project" value="UniProtKB-KW"/>
</dbReference>
<evidence type="ECO:0000313" key="8">
    <source>
        <dbReference type="EMBL" id="KAK4267327.1"/>
    </source>
</evidence>
<evidence type="ECO:0000256" key="4">
    <source>
        <dbReference type="ARBA" id="ARBA00023054"/>
    </source>
</evidence>
<reference evidence="8" key="1">
    <citation type="submission" date="2023-10" db="EMBL/GenBank/DDBJ databases">
        <title>Chromosome-level genome of the transformable northern wattle, Acacia crassicarpa.</title>
        <authorList>
            <person name="Massaro I."/>
            <person name="Sinha N.R."/>
            <person name="Poethig S."/>
            <person name="Leichty A.R."/>
        </authorList>
    </citation>
    <scope>NUCLEOTIDE SEQUENCE</scope>
    <source>
        <strain evidence="8">Acra3RX</strain>
        <tissue evidence="8">Leaf</tissue>
    </source>
</reference>
<sequence length="270" mass="31006">MSGRNRGHREPINDRRGYPPEGLFIPGPPLPRPPMPPHPALLEEELEIRHAEIRRLVADNRMLIEDGMAFQRELAATKEELHRMNLAIAEIHAERDRLGMEFNEKRQKLESDLRATKPLKNEAIQLRAEVQQLKNVNKDLEAKVQTLTQDLMRLQADNQQIPMLRVEIDGIHQELMRARTMVDYEKKGNIEMVEQRQAMDKSLVSMAREVEKLRAELASSNGRHWGAGGTYGTTFGSPEGRFLAPYPDGYGVHMGGSSWEHHEKARMNRR</sequence>
<dbReference type="PANTHER" id="PTHR33405:SF20">
    <property type="entry name" value="PROTEIN FLX-LIKE 3"/>
    <property type="match status" value="1"/>
</dbReference>
<proteinExistence type="inferred from homology"/>
<dbReference type="EMBL" id="JAWXYG010000007">
    <property type="protein sequence ID" value="KAK4267327.1"/>
    <property type="molecule type" value="Genomic_DNA"/>
</dbReference>
<evidence type="ECO:0000256" key="5">
    <source>
        <dbReference type="ARBA" id="ARBA00023089"/>
    </source>
</evidence>
<dbReference type="Gene3D" id="1.20.5.1160">
    <property type="entry name" value="Vasodilator-stimulated phosphoprotein"/>
    <property type="match status" value="1"/>
</dbReference>
<name>A0AAE1JB92_9FABA</name>
<dbReference type="PANTHER" id="PTHR33405">
    <property type="entry name" value="PROTEIN FLX-LIKE 2"/>
    <property type="match status" value="1"/>
</dbReference>
<keyword evidence="9" id="KW-1185">Reference proteome</keyword>